<dbReference type="Pfam" id="PF04290">
    <property type="entry name" value="DctQ"/>
    <property type="match status" value="1"/>
</dbReference>
<organism evidence="12 13">
    <name type="scientific">Roseibium aggregatum</name>
    <dbReference type="NCBI Taxonomy" id="187304"/>
    <lineage>
        <taxon>Bacteria</taxon>
        <taxon>Pseudomonadati</taxon>
        <taxon>Pseudomonadota</taxon>
        <taxon>Alphaproteobacteria</taxon>
        <taxon>Hyphomicrobiales</taxon>
        <taxon>Stappiaceae</taxon>
        <taxon>Roseibium</taxon>
    </lineage>
</organism>
<evidence type="ECO:0000256" key="8">
    <source>
        <dbReference type="ARBA" id="ARBA00038436"/>
    </source>
</evidence>
<feature type="region of interest" description="Disordered" evidence="10">
    <location>
        <begin position="15"/>
        <end position="43"/>
    </location>
</feature>
<evidence type="ECO:0000256" key="4">
    <source>
        <dbReference type="ARBA" id="ARBA00022519"/>
    </source>
</evidence>
<comment type="function">
    <text evidence="9">Part of the tripartite ATP-independent periplasmic (TRAP) transport system.</text>
</comment>
<dbReference type="InterPro" id="IPR007387">
    <property type="entry name" value="TRAP_DctQ"/>
</dbReference>
<reference evidence="12" key="1">
    <citation type="submission" date="2020-12" db="EMBL/GenBank/DDBJ databases">
        <title>Oil enriched cultivation method for isolating marine PHA-producing bacteria.</title>
        <authorList>
            <person name="Zheng W."/>
            <person name="Yu S."/>
            <person name="Huang Y."/>
        </authorList>
    </citation>
    <scope>NUCLEOTIDE SEQUENCE</scope>
    <source>
        <strain evidence="12">SY-2-12</strain>
    </source>
</reference>
<comment type="caution">
    <text evidence="12">The sequence shown here is derived from an EMBL/GenBank/DDBJ whole genome shotgun (WGS) entry which is preliminary data.</text>
</comment>
<feature type="transmembrane region" description="Helical" evidence="9">
    <location>
        <begin position="157"/>
        <end position="181"/>
    </location>
</feature>
<keyword evidence="7 9" id="KW-0472">Membrane</keyword>
<keyword evidence="3" id="KW-1003">Cell membrane</keyword>
<evidence type="ECO:0000256" key="9">
    <source>
        <dbReference type="RuleBase" id="RU369079"/>
    </source>
</evidence>
<keyword evidence="2 9" id="KW-0813">Transport</keyword>
<protein>
    <recommendedName>
        <fullName evidence="9">TRAP transporter small permease protein</fullName>
    </recommendedName>
</protein>
<evidence type="ECO:0000256" key="6">
    <source>
        <dbReference type="ARBA" id="ARBA00022989"/>
    </source>
</evidence>
<feature type="transmembrane region" description="Helical" evidence="9">
    <location>
        <begin position="85"/>
        <end position="108"/>
    </location>
</feature>
<evidence type="ECO:0000256" key="5">
    <source>
        <dbReference type="ARBA" id="ARBA00022692"/>
    </source>
</evidence>
<keyword evidence="4 9" id="KW-0997">Cell inner membrane</keyword>
<dbReference type="GO" id="GO:0022857">
    <property type="term" value="F:transmembrane transporter activity"/>
    <property type="evidence" value="ECO:0007669"/>
    <property type="project" value="UniProtKB-UniRule"/>
</dbReference>
<proteinExistence type="inferred from homology"/>
<name>A0A939EDG2_9HYPH</name>
<dbReference type="EMBL" id="JAEKJZ010000001">
    <property type="protein sequence ID" value="MBN9669579.1"/>
    <property type="molecule type" value="Genomic_DNA"/>
</dbReference>
<dbReference type="InterPro" id="IPR055348">
    <property type="entry name" value="DctQ"/>
</dbReference>
<evidence type="ECO:0000313" key="13">
    <source>
        <dbReference type="Proteomes" id="UP000664096"/>
    </source>
</evidence>
<dbReference type="AlphaFoldDB" id="A0A939EDG2"/>
<evidence type="ECO:0000256" key="7">
    <source>
        <dbReference type="ARBA" id="ARBA00023136"/>
    </source>
</evidence>
<accession>A0A939EDG2</accession>
<evidence type="ECO:0000256" key="3">
    <source>
        <dbReference type="ARBA" id="ARBA00022475"/>
    </source>
</evidence>
<evidence type="ECO:0000256" key="2">
    <source>
        <dbReference type="ARBA" id="ARBA00022448"/>
    </source>
</evidence>
<feature type="transmembrane region" description="Helical" evidence="9">
    <location>
        <begin position="114"/>
        <end position="136"/>
    </location>
</feature>
<feature type="domain" description="Tripartite ATP-independent periplasmic transporters DctQ component" evidence="11">
    <location>
        <begin position="95"/>
        <end position="226"/>
    </location>
</feature>
<feature type="transmembrane region" description="Helical" evidence="9">
    <location>
        <begin position="211"/>
        <end position="232"/>
    </location>
</feature>
<dbReference type="PANTHER" id="PTHR35011">
    <property type="entry name" value="2,3-DIKETO-L-GULONATE TRAP TRANSPORTER SMALL PERMEASE PROTEIN YIAM"/>
    <property type="match status" value="1"/>
</dbReference>
<dbReference type="GO" id="GO:0005886">
    <property type="term" value="C:plasma membrane"/>
    <property type="evidence" value="ECO:0007669"/>
    <property type="project" value="UniProtKB-SubCell"/>
</dbReference>
<sequence length="236" mass="26199">MGQGCRALRKRPEGLRCPDRLPQRKRHDAVSPCTGHSRTGAFGRPFSKLREENVAEPKEAPKQDQDAGAIAEAGRLGRWIDKTGLLFAGGIVVSMLILLNEVLLRYLFNAPTIWAHETTIFLCGAAFLYGGLYCTARDRHIRVVLIYDALPARLRRGLDIVISLICALASGIFAWAAWLMVQKAAFRPDGSFRLERSGSAWDPVYPGLIKVFLLAVMAVMAVQFLLLAFNYARGRK</sequence>
<comment type="similarity">
    <text evidence="8 9">Belongs to the TRAP transporter small permease family.</text>
</comment>
<gene>
    <name evidence="12" type="ORF">JF539_04460</name>
</gene>
<comment type="subcellular location">
    <subcellularLocation>
        <location evidence="1 9">Cell inner membrane</location>
        <topology evidence="1 9">Multi-pass membrane protein</topology>
    </subcellularLocation>
</comment>
<dbReference type="Proteomes" id="UP000664096">
    <property type="component" value="Unassembled WGS sequence"/>
</dbReference>
<keyword evidence="6 9" id="KW-1133">Transmembrane helix</keyword>
<evidence type="ECO:0000259" key="11">
    <source>
        <dbReference type="Pfam" id="PF04290"/>
    </source>
</evidence>
<evidence type="ECO:0000256" key="10">
    <source>
        <dbReference type="SAM" id="MobiDB-lite"/>
    </source>
</evidence>
<evidence type="ECO:0000256" key="1">
    <source>
        <dbReference type="ARBA" id="ARBA00004429"/>
    </source>
</evidence>
<keyword evidence="5 9" id="KW-0812">Transmembrane</keyword>
<comment type="subunit">
    <text evidence="9">The complex comprises the extracytoplasmic solute receptor protein and the two transmembrane proteins.</text>
</comment>
<evidence type="ECO:0000313" key="12">
    <source>
        <dbReference type="EMBL" id="MBN9669579.1"/>
    </source>
</evidence>